<dbReference type="Proteomes" id="UP001054945">
    <property type="component" value="Unassembled WGS sequence"/>
</dbReference>
<dbReference type="AlphaFoldDB" id="A0AAV4X4P0"/>
<comment type="caution">
    <text evidence="2">The sequence shown here is derived from an EMBL/GenBank/DDBJ whole genome shotgun (WGS) entry which is preliminary data.</text>
</comment>
<gene>
    <name evidence="2" type="ORF">CEXT_350601</name>
</gene>
<reference evidence="2 3" key="1">
    <citation type="submission" date="2021-06" db="EMBL/GenBank/DDBJ databases">
        <title>Caerostris extrusa draft genome.</title>
        <authorList>
            <person name="Kono N."/>
            <person name="Arakawa K."/>
        </authorList>
    </citation>
    <scope>NUCLEOTIDE SEQUENCE [LARGE SCALE GENOMIC DNA]</scope>
</reference>
<proteinExistence type="predicted"/>
<evidence type="ECO:0000256" key="1">
    <source>
        <dbReference type="SAM" id="MobiDB-lite"/>
    </source>
</evidence>
<organism evidence="2 3">
    <name type="scientific">Caerostris extrusa</name>
    <name type="common">Bark spider</name>
    <name type="synonym">Caerostris bankana</name>
    <dbReference type="NCBI Taxonomy" id="172846"/>
    <lineage>
        <taxon>Eukaryota</taxon>
        <taxon>Metazoa</taxon>
        <taxon>Ecdysozoa</taxon>
        <taxon>Arthropoda</taxon>
        <taxon>Chelicerata</taxon>
        <taxon>Arachnida</taxon>
        <taxon>Araneae</taxon>
        <taxon>Araneomorphae</taxon>
        <taxon>Entelegynae</taxon>
        <taxon>Araneoidea</taxon>
        <taxon>Araneidae</taxon>
        <taxon>Caerostris</taxon>
    </lineage>
</organism>
<keyword evidence="3" id="KW-1185">Reference proteome</keyword>
<evidence type="ECO:0000313" key="2">
    <source>
        <dbReference type="EMBL" id="GIY89522.1"/>
    </source>
</evidence>
<feature type="compositionally biased region" description="Basic and acidic residues" evidence="1">
    <location>
        <begin position="44"/>
        <end position="58"/>
    </location>
</feature>
<sequence>MAPRHISRAASYGGIEAQTQNMSKYHPRTSPEFRRRDRIRSFSRRREQNKKEKKRKENGTTAHQQGPHLTGKREAQLQNVSKYHSRTSREFRQRNRIRSFSRRREREQNKRKKKSEGKECAIVGCIAEKRIGIRASK</sequence>
<feature type="region of interest" description="Disordered" evidence="1">
    <location>
        <begin position="1"/>
        <end position="118"/>
    </location>
</feature>
<accession>A0AAV4X4P0</accession>
<dbReference type="EMBL" id="BPLR01017218">
    <property type="protein sequence ID" value="GIY89522.1"/>
    <property type="molecule type" value="Genomic_DNA"/>
</dbReference>
<evidence type="ECO:0000313" key="3">
    <source>
        <dbReference type="Proteomes" id="UP001054945"/>
    </source>
</evidence>
<name>A0AAV4X4P0_CAEEX</name>
<protein>
    <submittedName>
        <fullName evidence="2">Uncharacterized protein</fullName>
    </submittedName>
</protein>